<feature type="domain" description="Heterokaryon incompatibility" evidence="1">
    <location>
        <begin position="24"/>
        <end position="112"/>
    </location>
</feature>
<accession>A0A6A5Z4C3</accession>
<keyword evidence="3" id="KW-1185">Reference proteome</keyword>
<evidence type="ECO:0000259" key="1">
    <source>
        <dbReference type="Pfam" id="PF06985"/>
    </source>
</evidence>
<evidence type="ECO:0000313" key="3">
    <source>
        <dbReference type="Proteomes" id="UP000799770"/>
    </source>
</evidence>
<dbReference type="OrthoDB" id="674604at2759"/>
<dbReference type="PANTHER" id="PTHR10622">
    <property type="entry name" value="HET DOMAIN-CONTAINING PROTEIN"/>
    <property type="match status" value="1"/>
</dbReference>
<dbReference type="Proteomes" id="UP000799770">
    <property type="component" value="Unassembled WGS sequence"/>
</dbReference>
<dbReference type="AlphaFoldDB" id="A0A6A5Z4C3"/>
<gene>
    <name evidence="2" type="ORF">BDV96DRAFT_613715</name>
</gene>
<name>A0A6A5Z4C3_9PLEO</name>
<dbReference type="PANTHER" id="PTHR10622:SF10">
    <property type="entry name" value="HET DOMAIN-CONTAINING PROTEIN"/>
    <property type="match status" value="1"/>
</dbReference>
<sequence length="258" mass="29643">MRLLRLEGDCELSLVEVVSNIPRYAILSHTWGPDHEEVTFKDIKKGTGKSKAGYAKVRLRVHFCRKQAAKDNLRYFWVDTCCIDKSSSSELSEAINSMFRWYQNAERCYVYLPDVMPALGRWFTRGWTLQELIAPASVEFFSEEETPIGDKLSLELTLREVTGIAIEALRGKPLHQFSVDERMSWATDRQTKREEDAAYCLLGIFDIHMPLLYGEGRKKSLMRLQREIEQSHRDETGIDAKSENFLDPTLGQKPAICG</sequence>
<protein>
    <submittedName>
        <fullName evidence="2">Heterokaryon incompatibility protein-domain-containing protein</fullName>
    </submittedName>
</protein>
<dbReference type="InterPro" id="IPR010730">
    <property type="entry name" value="HET"/>
</dbReference>
<reference evidence="2" key="1">
    <citation type="journal article" date="2020" name="Stud. Mycol.">
        <title>101 Dothideomycetes genomes: a test case for predicting lifestyles and emergence of pathogens.</title>
        <authorList>
            <person name="Haridas S."/>
            <person name="Albert R."/>
            <person name="Binder M."/>
            <person name="Bloem J."/>
            <person name="Labutti K."/>
            <person name="Salamov A."/>
            <person name="Andreopoulos B."/>
            <person name="Baker S."/>
            <person name="Barry K."/>
            <person name="Bills G."/>
            <person name="Bluhm B."/>
            <person name="Cannon C."/>
            <person name="Castanera R."/>
            <person name="Culley D."/>
            <person name="Daum C."/>
            <person name="Ezra D."/>
            <person name="Gonzalez J."/>
            <person name="Henrissat B."/>
            <person name="Kuo A."/>
            <person name="Liang C."/>
            <person name="Lipzen A."/>
            <person name="Lutzoni F."/>
            <person name="Magnuson J."/>
            <person name="Mondo S."/>
            <person name="Nolan M."/>
            <person name="Ohm R."/>
            <person name="Pangilinan J."/>
            <person name="Park H.-J."/>
            <person name="Ramirez L."/>
            <person name="Alfaro M."/>
            <person name="Sun H."/>
            <person name="Tritt A."/>
            <person name="Yoshinaga Y."/>
            <person name="Zwiers L.-H."/>
            <person name="Turgeon B."/>
            <person name="Goodwin S."/>
            <person name="Spatafora J."/>
            <person name="Crous P."/>
            <person name="Grigoriev I."/>
        </authorList>
    </citation>
    <scope>NUCLEOTIDE SEQUENCE</scope>
    <source>
        <strain evidence="2">CBS 627.86</strain>
    </source>
</reference>
<proteinExistence type="predicted"/>
<evidence type="ECO:0000313" key="2">
    <source>
        <dbReference type="EMBL" id="KAF2113268.1"/>
    </source>
</evidence>
<organism evidence="2 3">
    <name type="scientific">Lophiotrema nucula</name>
    <dbReference type="NCBI Taxonomy" id="690887"/>
    <lineage>
        <taxon>Eukaryota</taxon>
        <taxon>Fungi</taxon>
        <taxon>Dikarya</taxon>
        <taxon>Ascomycota</taxon>
        <taxon>Pezizomycotina</taxon>
        <taxon>Dothideomycetes</taxon>
        <taxon>Pleosporomycetidae</taxon>
        <taxon>Pleosporales</taxon>
        <taxon>Lophiotremataceae</taxon>
        <taxon>Lophiotrema</taxon>
    </lineage>
</organism>
<dbReference type="Pfam" id="PF06985">
    <property type="entry name" value="HET"/>
    <property type="match status" value="1"/>
</dbReference>
<dbReference type="EMBL" id="ML977328">
    <property type="protein sequence ID" value="KAF2113268.1"/>
    <property type="molecule type" value="Genomic_DNA"/>
</dbReference>